<proteinExistence type="predicted"/>
<accession>A0ABN7VR20</accession>
<reference evidence="1 2" key="1">
    <citation type="submission" date="2021-06" db="EMBL/GenBank/DDBJ databases">
        <authorList>
            <person name="Kallberg Y."/>
            <person name="Tangrot J."/>
            <person name="Rosling A."/>
        </authorList>
    </citation>
    <scope>NUCLEOTIDE SEQUENCE [LARGE SCALE GENOMIC DNA]</scope>
    <source>
        <strain evidence="1 2">120-4 pot B 10/14</strain>
    </source>
</reference>
<gene>
    <name evidence="1" type="ORF">GMARGA_LOCUS21779</name>
</gene>
<evidence type="ECO:0000313" key="1">
    <source>
        <dbReference type="EMBL" id="CAG8794439.1"/>
    </source>
</evidence>
<organism evidence="1 2">
    <name type="scientific">Gigaspora margarita</name>
    <dbReference type="NCBI Taxonomy" id="4874"/>
    <lineage>
        <taxon>Eukaryota</taxon>
        <taxon>Fungi</taxon>
        <taxon>Fungi incertae sedis</taxon>
        <taxon>Mucoromycota</taxon>
        <taxon>Glomeromycotina</taxon>
        <taxon>Glomeromycetes</taxon>
        <taxon>Diversisporales</taxon>
        <taxon>Gigasporaceae</taxon>
        <taxon>Gigaspora</taxon>
    </lineage>
</organism>
<comment type="caution">
    <text evidence="1">The sequence shown here is derived from an EMBL/GenBank/DDBJ whole genome shotgun (WGS) entry which is preliminary data.</text>
</comment>
<dbReference type="EMBL" id="CAJVQB010020440">
    <property type="protein sequence ID" value="CAG8794439.1"/>
    <property type="molecule type" value="Genomic_DNA"/>
</dbReference>
<feature type="non-terminal residue" evidence="1">
    <location>
        <position position="1"/>
    </location>
</feature>
<protein>
    <submittedName>
        <fullName evidence="1">36823_t:CDS:1</fullName>
    </submittedName>
</protein>
<name>A0ABN7VR20_GIGMA</name>
<feature type="non-terminal residue" evidence="1">
    <location>
        <position position="299"/>
    </location>
</feature>
<sequence>EINNKEELDAYLSLFIAWIERKDGTPFNIKFLHNCYVALTCYLKESIAIPGEICVWDQYNFPKVQLRYSESKSEDNDNVDSTNNDKHVNKIGYEENDYLTKTNRKLAKLQESRAETLVGEDVNSLMESNMLVSNLQAGMSLEHPISNRRSNKDAIWRTFKPNGEKQQRIRNLMLNTNEIMSKENKPVVMDHQNQIQSQLDNLPNSSYLKQSIIEFDSNTNKEFSHRNTELKAEYRKYKKNKIALFESSALYNSTDLSNNTFINSEQAIENNCTNIQDHLNLETLLQEEKDQEVLIQNSN</sequence>
<keyword evidence="2" id="KW-1185">Reference proteome</keyword>
<dbReference type="Proteomes" id="UP000789901">
    <property type="component" value="Unassembled WGS sequence"/>
</dbReference>
<evidence type="ECO:0000313" key="2">
    <source>
        <dbReference type="Proteomes" id="UP000789901"/>
    </source>
</evidence>